<evidence type="ECO:0000256" key="2">
    <source>
        <dbReference type="ARBA" id="ARBA00022475"/>
    </source>
</evidence>
<evidence type="ECO:0000313" key="10">
    <source>
        <dbReference type="Proteomes" id="UP000051036"/>
    </source>
</evidence>
<keyword evidence="2" id="KW-1003">Cell membrane</keyword>
<feature type="domain" description="ABC3 transporter permease C-terminal" evidence="7">
    <location>
        <begin position="719"/>
        <end position="836"/>
    </location>
</feature>
<feature type="transmembrane region" description="Helical" evidence="6">
    <location>
        <begin position="810"/>
        <end position="828"/>
    </location>
</feature>
<feature type="transmembrane region" description="Helical" evidence="6">
    <location>
        <begin position="412"/>
        <end position="431"/>
    </location>
</feature>
<feature type="transmembrane region" description="Helical" evidence="6">
    <location>
        <begin position="21"/>
        <end position="41"/>
    </location>
</feature>
<evidence type="ECO:0000259" key="7">
    <source>
        <dbReference type="Pfam" id="PF02687"/>
    </source>
</evidence>
<dbReference type="PANTHER" id="PTHR30287:SF1">
    <property type="entry name" value="INNER MEMBRANE PROTEIN"/>
    <property type="match status" value="1"/>
</dbReference>
<dbReference type="STRING" id="1423763.FC46_GL000817"/>
<keyword evidence="5 6" id="KW-0472">Membrane</keyword>
<dbReference type="Pfam" id="PF12704">
    <property type="entry name" value="MacB_PCD"/>
    <property type="match status" value="1"/>
</dbReference>
<dbReference type="InterPro" id="IPR003838">
    <property type="entry name" value="ABC3_permease_C"/>
</dbReference>
<sequence>MIKVKKTVLWKDAFEAITHSLGRYIAIVLLIALGTFAFVGLKMAGPDMRATGSDFFEKQNLADVTVTSNYGLDKKDRDTIRNLPEVKESSFAYFQDVKNKRNNDTFRVFSNSGNLSKSELVKGRFPKRKNEIALTYMLDKKYRLGQKITFTNKGSLRKSTYTIVGFIRPSEYLDKTQIGQTNIGDGNLTGVALTTASAFSSPVYHISRVIFKDTTHLSPFDKTYRSLIYRDQKKLQTALNKNRKARYQKLVSQYQNEYRQRAAREMAERGIPVVASQIKVPKRHITYPSYTINSREESQGYSSYRADSERVEVLANVFPVFLFAVATLVSLTTMIRFVEEERINIGTLKALGYSNGSVAIKFLLYSSTAAIIGTALGASLGYTFLPDMIIKAYLANTTLGTAYQLHFAWEPLLISLVVALISTTVVSMFALHQTLREKPSALLLPKPPKNGSRILLEKIPFIWKHMSFSAKVTARNIFRYKSRMLMTIFGVAGCTGLLVMGFGIRDSLQGIGGIQYRDIQKNDIIALKNETVTKKQKNKLNNVLTSKNVKQTSAVQYQQMTKYIKNTGSTENVMLIAPKDTKSFGKSINLRDRKTKQKLDLSNNSVIISEKLATILDAQKGSRISLTDKQGKNHNFKVTGISEMYLGHYIFMSPSEYKKTIGKTYKTNAYLITVKKHSLAKKVSRDLIKTGAIQTVISNTANRDILSGFTGSLNEVIVILILISGMLAVVVIYNLTNINVAERIREISTIKVLGFYNNETTMYIYRETIILSLLGIIVGFGFGWWLHYFIITSLPPDQAMFDPNMYPMNFVLSALIPALITAVLALVVHRRIKNINMLDALSSMD</sequence>
<evidence type="ECO:0000256" key="1">
    <source>
        <dbReference type="ARBA" id="ARBA00004651"/>
    </source>
</evidence>
<dbReference type="EMBL" id="AZFM01000023">
    <property type="protein sequence ID" value="KRL89458.1"/>
    <property type="molecule type" value="Genomic_DNA"/>
</dbReference>
<dbReference type="Pfam" id="PF02687">
    <property type="entry name" value="FtsX"/>
    <property type="match status" value="2"/>
</dbReference>
<dbReference type="OrthoDB" id="5137249at2"/>
<evidence type="ECO:0000256" key="3">
    <source>
        <dbReference type="ARBA" id="ARBA00022692"/>
    </source>
</evidence>
<comment type="caution">
    <text evidence="9">The sequence shown here is derived from an EMBL/GenBank/DDBJ whole genome shotgun (WGS) entry which is preliminary data.</text>
</comment>
<keyword evidence="4 6" id="KW-1133">Transmembrane helix</keyword>
<proteinExistence type="predicted"/>
<organism evidence="9 10">
    <name type="scientific">Lactobacillus kalixensis DSM 16043</name>
    <dbReference type="NCBI Taxonomy" id="1423763"/>
    <lineage>
        <taxon>Bacteria</taxon>
        <taxon>Bacillati</taxon>
        <taxon>Bacillota</taxon>
        <taxon>Bacilli</taxon>
        <taxon>Lactobacillales</taxon>
        <taxon>Lactobacillaceae</taxon>
        <taxon>Lactobacillus</taxon>
    </lineage>
</organism>
<keyword evidence="10" id="KW-1185">Reference proteome</keyword>
<protein>
    <recommendedName>
        <fullName evidence="11">ABC superfamily ATP binding cassette transporter, membrane protein</fullName>
    </recommendedName>
</protein>
<evidence type="ECO:0000313" key="9">
    <source>
        <dbReference type="EMBL" id="KRL89458.1"/>
    </source>
</evidence>
<name>A0A0R1UFV9_9LACO</name>
<evidence type="ECO:0000256" key="4">
    <source>
        <dbReference type="ARBA" id="ARBA00022989"/>
    </source>
</evidence>
<comment type="subcellular location">
    <subcellularLocation>
        <location evidence="1">Cell membrane</location>
        <topology evidence="1">Multi-pass membrane protein</topology>
    </subcellularLocation>
</comment>
<gene>
    <name evidence="9" type="ORF">FC46_GL000817</name>
</gene>
<evidence type="ECO:0008006" key="11">
    <source>
        <dbReference type="Google" id="ProtNLM"/>
    </source>
</evidence>
<dbReference type="GO" id="GO:0005886">
    <property type="term" value="C:plasma membrane"/>
    <property type="evidence" value="ECO:0007669"/>
    <property type="project" value="UniProtKB-SubCell"/>
</dbReference>
<dbReference type="InterPro" id="IPR038766">
    <property type="entry name" value="Membrane_comp_ABC_pdt"/>
</dbReference>
<dbReference type="PANTHER" id="PTHR30287">
    <property type="entry name" value="MEMBRANE COMPONENT OF PREDICTED ABC SUPERFAMILY METABOLITE UPTAKE TRANSPORTER"/>
    <property type="match status" value="1"/>
</dbReference>
<feature type="transmembrane region" description="Helical" evidence="6">
    <location>
        <begin position="484"/>
        <end position="504"/>
    </location>
</feature>
<dbReference type="Proteomes" id="UP000051036">
    <property type="component" value="Unassembled WGS sequence"/>
</dbReference>
<accession>A0A0R1UFV9</accession>
<keyword evidence="3 6" id="KW-0812">Transmembrane</keyword>
<feature type="transmembrane region" description="Helical" evidence="6">
    <location>
        <begin position="769"/>
        <end position="790"/>
    </location>
</feature>
<feature type="transmembrane region" description="Helical" evidence="6">
    <location>
        <begin position="317"/>
        <end position="338"/>
    </location>
</feature>
<evidence type="ECO:0000259" key="8">
    <source>
        <dbReference type="Pfam" id="PF12704"/>
    </source>
</evidence>
<evidence type="ECO:0000256" key="6">
    <source>
        <dbReference type="SAM" id="Phobius"/>
    </source>
</evidence>
<dbReference type="PATRIC" id="fig|1423763.3.peg.827"/>
<dbReference type="AlphaFoldDB" id="A0A0R1UFV9"/>
<evidence type="ECO:0000256" key="5">
    <source>
        <dbReference type="ARBA" id="ARBA00023136"/>
    </source>
</evidence>
<dbReference type="InterPro" id="IPR025857">
    <property type="entry name" value="MacB_PCD"/>
</dbReference>
<feature type="domain" description="MacB-like periplasmic core" evidence="8">
    <location>
        <begin position="28"/>
        <end position="196"/>
    </location>
</feature>
<feature type="domain" description="ABC3 transporter permease C-terminal" evidence="7">
    <location>
        <begin position="316"/>
        <end position="437"/>
    </location>
</feature>
<feature type="transmembrane region" description="Helical" evidence="6">
    <location>
        <begin position="359"/>
        <end position="385"/>
    </location>
</feature>
<reference evidence="9 10" key="1">
    <citation type="journal article" date="2015" name="Genome Announc.">
        <title>Expanding the biotechnology potential of lactobacilli through comparative genomics of 213 strains and associated genera.</title>
        <authorList>
            <person name="Sun Z."/>
            <person name="Harris H.M."/>
            <person name="McCann A."/>
            <person name="Guo C."/>
            <person name="Argimon S."/>
            <person name="Zhang W."/>
            <person name="Yang X."/>
            <person name="Jeffery I.B."/>
            <person name="Cooney J.C."/>
            <person name="Kagawa T.F."/>
            <person name="Liu W."/>
            <person name="Song Y."/>
            <person name="Salvetti E."/>
            <person name="Wrobel A."/>
            <person name="Rasinkangas P."/>
            <person name="Parkhill J."/>
            <person name="Rea M.C."/>
            <person name="O'Sullivan O."/>
            <person name="Ritari J."/>
            <person name="Douillard F.P."/>
            <person name="Paul Ross R."/>
            <person name="Yang R."/>
            <person name="Briner A.E."/>
            <person name="Felis G.E."/>
            <person name="de Vos W.M."/>
            <person name="Barrangou R."/>
            <person name="Klaenhammer T.R."/>
            <person name="Caufield P.W."/>
            <person name="Cui Y."/>
            <person name="Zhang H."/>
            <person name="O'Toole P.W."/>
        </authorList>
    </citation>
    <scope>NUCLEOTIDE SEQUENCE [LARGE SCALE GENOMIC DNA]</scope>
    <source>
        <strain evidence="9 10">DSM 16043</strain>
    </source>
</reference>
<feature type="transmembrane region" description="Helical" evidence="6">
    <location>
        <begin position="716"/>
        <end position="735"/>
    </location>
</feature>